<keyword evidence="3" id="KW-1185">Reference proteome</keyword>
<name>A0A9X1HE51_9FLAO</name>
<evidence type="ECO:0000313" key="2">
    <source>
        <dbReference type="EMBL" id="MBZ4037653.1"/>
    </source>
</evidence>
<reference evidence="2 3" key="1">
    <citation type="journal article" date="2023" name="Antonie Van Leeuwenhoek">
        <title>Flavobacterium potami sp. nov., a multi-metal resistance genes harbouring bacterium isolated from shallow river silt.</title>
        <authorList>
            <person name="Li S."/>
            <person name="Mao S."/>
            <person name="Mu W."/>
            <person name="Guo B."/>
            <person name="Li C."/>
            <person name="Zhu Q."/>
            <person name="Hou X."/>
            <person name="Zhao Y."/>
            <person name="Wei S."/>
            <person name="Liu H."/>
            <person name="Liu A."/>
        </authorList>
    </citation>
    <scope>NUCLEOTIDE SEQUENCE [LARGE SCALE GENOMIC DNA]</scope>
    <source>
        <strain evidence="2 3">17A</strain>
    </source>
</reference>
<dbReference type="RefSeq" id="WP_223711219.1">
    <property type="nucleotide sequence ID" value="NZ_JAINUY010000010.1"/>
</dbReference>
<comment type="caution">
    <text evidence="2">The sequence shown here is derived from an EMBL/GenBank/DDBJ whole genome shotgun (WGS) entry which is preliminary data.</text>
</comment>
<feature type="domain" description="DUF3805" evidence="1">
    <location>
        <begin position="27"/>
        <end position="147"/>
    </location>
</feature>
<dbReference type="AlphaFoldDB" id="A0A9X1HE51"/>
<dbReference type="Pfam" id="PF12712">
    <property type="entry name" value="DUF3805"/>
    <property type="match status" value="1"/>
</dbReference>
<accession>A0A9X1HE51</accession>
<dbReference type="EMBL" id="JAINUY010000010">
    <property type="protein sequence ID" value="MBZ4037653.1"/>
    <property type="molecule type" value="Genomic_DNA"/>
</dbReference>
<dbReference type="Gene3D" id="3.40.1000.10">
    <property type="entry name" value="Mog1/PsbP, alpha/beta/alpha sandwich"/>
    <property type="match status" value="1"/>
</dbReference>
<evidence type="ECO:0000259" key="1">
    <source>
        <dbReference type="Pfam" id="PF12712"/>
    </source>
</evidence>
<protein>
    <submittedName>
        <fullName evidence="2">DUF3805 domain-containing protein</fullName>
    </submittedName>
</protein>
<dbReference type="Proteomes" id="UP001139366">
    <property type="component" value="Unassembled WGS sequence"/>
</dbReference>
<sequence length="159" mass="18908">MKQTYFLIFLLFMNCSNKPETYIFTSNFEYSIILPKNWAEYKDENNTNAFFDTEEWSGNLRITPIEIDPNRNSQLLKSEIESFKEKAETFKTKEGFEGLKYSEKSDQDFIYYWHIIAENKMFICSFTIDSNKRNTLKNQEELKKVILIIDSIKLTNTSP</sequence>
<evidence type="ECO:0000313" key="3">
    <source>
        <dbReference type="Proteomes" id="UP001139366"/>
    </source>
</evidence>
<organism evidence="2 3">
    <name type="scientific">Flavobacterium potami</name>
    <dbReference type="NCBI Taxonomy" id="2872310"/>
    <lineage>
        <taxon>Bacteria</taxon>
        <taxon>Pseudomonadati</taxon>
        <taxon>Bacteroidota</taxon>
        <taxon>Flavobacteriia</taxon>
        <taxon>Flavobacteriales</taxon>
        <taxon>Flavobacteriaceae</taxon>
        <taxon>Flavobacterium</taxon>
    </lineage>
</organism>
<gene>
    <name evidence="2" type="ORF">K6T82_23025</name>
</gene>
<dbReference type="InterPro" id="IPR024315">
    <property type="entry name" value="DUF3805"/>
</dbReference>
<proteinExistence type="predicted"/>